<protein>
    <recommendedName>
        <fullName evidence="2">THIF-type NAD/FAD binding fold domain-containing protein</fullName>
    </recommendedName>
</protein>
<dbReference type="AlphaFoldDB" id="A0A1Y1UG90"/>
<feature type="region of interest" description="Disordered" evidence="1">
    <location>
        <begin position="1"/>
        <end position="23"/>
    </location>
</feature>
<comment type="caution">
    <text evidence="3">The sequence shown here is derived from an EMBL/GenBank/DDBJ whole genome shotgun (WGS) entry which is preliminary data.</text>
</comment>
<dbReference type="InterPro" id="IPR000594">
    <property type="entry name" value="ThiF_NAD_FAD-bd"/>
</dbReference>
<accession>A0A1Y1UG90</accession>
<dbReference type="EMBL" id="NBSH01000006">
    <property type="protein sequence ID" value="ORX37063.1"/>
    <property type="molecule type" value="Genomic_DNA"/>
</dbReference>
<dbReference type="Proteomes" id="UP000193218">
    <property type="component" value="Unassembled WGS sequence"/>
</dbReference>
<feature type="domain" description="THIF-type NAD/FAD binding fold" evidence="2">
    <location>
        <begin position="32"/>
        <end position="419"/>
    </location>
</feature>
<sequence>MTANGEHTAGMEDEPRGSGSAQHITEDEASLYDRQIRLWGLEAQNRMRSSTVLLLSLRSLAHETIKNLVLAGIGRLIVMDDGAVTVDDLGTGFLFREEEGAVGQERVRAAAAQIESLNPLVSLTVRPTLSPFVRDPSTASSSVDTEREMVDFLRKERVDVVVACDLKRDQLIAIDGAARKAGSMFYGAGSYGFYGYVFADLGADYEYVYSPLSTSTNPSPSLFKKKLSFPSFSQALETSNWYLGHKSTTLGASPFRDLTRQATRDSDPLTVIAMLALWEYEKRFGSLPSSSSRKRRRAIRDEGEQRSGTSHDADEAPSDDPPHIDDHEGVTASDSHEAFNQIYSDFKSQLGLNPKFRAPGDQHGLDMESIMLSHLVTHAEHSFAPTLAILGGLLAQDVLRALSKKDKPFVNLLAVDSMGGTGAVSRWAMLDAVDA</sequence>
<dbReference type="STRING" id="4999.A0A1Y1UG90"/>
<proteinExistence type="predicted"/>
<feature type="compositionally biased region" description="Basic and acidic residues" evidence="1">
    <location>
        <begin position="299"/>
        <end position="330"/>
    </location>
</feature>
<name>A0A1Y1UG90_9TREE</name>
<organism evidence="3 4">
    <name type="scientific">Kockovaella imperatae</name>
    <dbReference type="NCBI Taxonomy" id="4999"/>
    <lineage>
        <taxon>Eukaryota</taxon>
        <taxon>Fungi</taxon>
        <taxon>Dikarya</taxon>
        <taxon>Basidiomycota</taxon>
        <taxon>Agaricomycotina</taxon>
        <taxon>Tremellomycetes</taxon>
        <taxon>Tremellales</taxon>
        <taxon>Cuniculitremaceae</taxon>
        <taxon>Kockovaella</taxon>
    </lineage>
</organism>
<gene>
    <name evidence="3" type="ORF">BD324DRAFT_624649</name>
</gene>
<evidence type="ECO:0000313" key="4">
    <source>
        <dbReference type="Proteomes" id="UP000193218"/>
    </source>
</evidence>
<reference evidence="3 4" key="1">
    <citation type="submission" date="2017-03" db="EMBL/GenBank/DDBJ databases">
        <title>Widespread Adenine N6-methylation of Active Genes in Fungi.</title>
        <authorList>
            <consortium name="DOE Joint Genome Institute"/>
            <person name="Mondo S.J."/>
            <person name="Dannebaum R.O."/>
            <person name="Kuo R.C."/>
            <person name="Louie K.B."/>
            <person name="Bewick A.J."/>
            <person name="Labutti K."/>
            <person name="Haridas S."/>
            <person name="Kuo A."/>
            <person name="Salamov A."/>
            <person name="Ahrendt S.R."/>
            <person name="Lau R."/>
            <person name="Bowen B.P."/>
            <person name="Lipzen A."/>
            <person name="Sullivan W."/>
            <person name="Andreopoulos W.B."/>
            <person name="Clum A."/>
            <person name="Lindquist E."/>
            <person name="Daum C."/>
            <person name="Northen T.R."/>
            <person name="Ramamoorthy G."/>
            <person name="Schmitz R.J."/>
            <person name="Gryganskyi A."/>
            <person name="Culley D."/>
            <person name="Magnuson J."/>
            <person name="James T.Y."/>
            <person name="O'Malley M.A."/>
            <person name="Stajich J.E."/>
            <person name="Spatafora J.W."/>
            <person name="Visel A."/>
            <person name="Grigoriev I.V."/>
        </authorList>
    </citation>
    <scope>NUCLEOTIDE SEQUENCE [LARGE SCALE GENOMIC DNA]</scope>
    <source>
        <strain evidence="3 4">NRRL Y-17943</strain>
    </source>
</reference>
<dbReference type="InterPro" id="IPR045886">
    <property type="entry name" value="ThiF/MoeB/HesA"/>
</dbReference>
<dbReference type="GeneID" id="33557530"/>
<dbReference type="PANTHER" id="PTHR10953">
    <property type="entry name" value="UBIQUITIN-ACTIVATING ENZYME E1"/>
    <property type="match status" value="1"/>
</dbReference>
<dbReference type="RefSeq" id="XP_021871101.1">
    <property type="nucleotide sequence ID" value="XM_022015721.1"/>
</dbReference>
<dbReference type="PANTHER" id="PTHR10953:SF162">
    <property type="entry name" value="SUMO-ACTIVATING ENZYME SUBUNIT 1"/>
    <property type="match status" value="1"/>
</dbReference>
<dbReference type="InParanoid" id="A0A1Y1UG90"/>
<dbReference type="GO" id="GO:0005737">
    <property type="term" value="C:cytoplasm"/>
    <property type="evidence" value="ECO:0007669"/>
    <property type="project" value="TreeGrafter"/>
</dbReference>
<dbReference type="Pfam" id="PF00899">
    <property type="entry name" value="ThiF"/>
    <property type="match status" value="1"/>
</dbReference>
<evidence type="ECO:0000259" key="2">
    <source>
        <dbReference type="Pfam" id="PF00899"/>
    </source>
</evidence>
<dbReference type="GO" id="GO:0016925">
    <property type="term" value="P:protein sumoylation"/>
    <property type="evidence" value="ECO:0007669"/>
    <property type="project" value="TreeGrafter"/>
</dbReference>
<evidence type="ECO:0000313" key="3">
    <source>
        <dbReference type="EMBL" id="ORX37063.1"/>
    </source>
</evidence>
<dbReference type="InterPro" id="IPR035985">
    <property type="entry name" value="Ubiquitin-activating_enz"/>
</dbReference>
<dbReference type="Gene3D" id="3.40.50.720">
    <property type="entry name" value="NAD(P)-binding Rossmann-like Domain"/>
    <property type="match status" value="1"/>
</dbReference>
<keyword evidence="4" id="KW-1185">Reference proteome</keyword>
<dbReference type="GO" id="GO:0031510">
    <property type="term" value="C:SUMO activating enzyme complex"/>
    <property type="evidence" value="ECO:0007669"/>
    <property type="project" value="TreeGrafter"/>
</dbReference>
<evidence type="ECO:0000256" key="1">
    <source>
        <dbReference type="SAM" id="MobiDB-lite"/>
    </source>
</evidence>
<dbReference type="OrthoDB" id="1708823at2759"/>
<dbReference type="SUPFAM" id="SSF69572">
    <property type="entry name" value="Activating enzymes of the ubiquitin-like proteins"/>
    <property type="match status" value="1"/>
</dbReference>
<feature type="region of interest" description="Disordered" evidence="1">
    <location>
        <begin position="286"/>
        <end position="330"/>
    </location>
</feature>
<dbReference type="GO" id="GO:0019948">
    <property type="term" value="F:SUMO activating enzyme activity"/>
    <property type="evidence" value="ECO:0007669"/>
    <property type="project" value="TreeGrafter"/>
</dbReference>